<feature type="domain" description="Signal transduction histidine kinase internal region" evidence="2">
    <location>
        <begin position="156"/>
        <end position="230"/>
    </location>
</feature>
<dbReference type="RefSeq" id="WP_168882388.1">
    <property type="nucleotide sequence ID" value="NZ_JABAIL010000003.1"/>
</dbReference>
<evidence type="ECO:0000313" key="3">
    <source>
        <dbReference type="EMBL" id="NLR91672.1"/>
    </source>
</evidence>
<feature type="transmembrane region" description="Helical" evidence="1">
    <location>
        <begin position="41"/>
        <end position="62"/>
    </location>
</feature>
<dbReference type="EMBL" id="JABAIL010000003">
    <property type="protein sequence ID" value="NLR91672.1"/>
    <property type="molecule type" value="Genomic_DNA"/>
</dbReference>
<protein>
    <submittedName>
        <fullName evidence="3">Histidine kinase</fullName>
    </submittedName>
</protein>
<dbReference type="AlphaFoldDB" id="A0A7X8SK88"/>
<dbReference type="PANTHER" id="PTHR34220:SF7">
    <property type="entry name" value="SENSOR HISTIDINE KINASE YPDA"/>
    <property type="match status" value="1"/>
</dbReference>
<evidence type="ECO:0000259" key="2">
    <source>
        <dbReference type="Pfam" id="PF06580"/>
    </source>
</evidence>
<organism evidence="3 4">
    <name type="scientific">Flammeovirga agarivorans</name>
    <dbReference type="NCBI Taxonomy" id="2726742"/>
    <lineage>
        <taxon>Bacteria</taxon>
        <taxon>Pseudomonadati</taxon>
        <taxon>Bacteroidota</taxon>
        <taxon>Cytophagia</taxon>
        <taxon>Cytophagales</taxon>
        <taxon>Flammeovirgaceae</taxon>
        <taxon>Flammeovirga</taxon>
    </lineage>
</organism>
<name>A0A7X8SK88_9BACT</name>
<sequence length="349" mass="40638">MNFIVNKKGSVAVQIIFWMLYYLLVVKLFQENNNAKLDATLQAVVMVVTFAGISYLNTLFFIPQLFTKKRYLTYLFVVLLIITLTPFFLLWISKTIHFYSLGQKNLPIRSLGKHRFLRVLIPTIFFVFGSTILRLILDFTRNETRRVQIEKERLLAENKFLRSQMNPHFFLNALNNLNAVIRLSPDKSEQYITTLANMMRYVTYDCKHSRVPLVKEVDYIKNYLYSQEIKDSDLTATFHVSIENPAAQIEPMLLMPFVENLFKHGYFDGSQSASIDIRQQENSIWFHCKNSVKPNPSHNSDPAYSGLGIQNVKERLEASYFNKYQLDITNNTIHFEVKLVVEVDADAKS</sequence>
<dbReference type="GO" id="GO:0000155">
    <property type="term" value="F:phosphorelay sensor kinase activity"/>
    <property type="evidence" value="ECO:0007669"/>
    <property type="project" value="InterPro"/>
</dbReference>
<dbReference type="Proteomes" id="UP000585050">
    <property type="component" value="Unassembled WGS sequence"/>
</dbReference>
<keyword evidence="1" id="KW-0472">Membrane</keyword>
<dbReference type="GO" id="GO:0016020">
    <property type="term" value="C:membrane"/>
    <property type="evidence" value="ECO:0007669"/>
    <property type="project" value="InterPro"/>
</dbReference>
<keyword evidence="1" id="KW-1133">Transmembrane helix</keyword>
<reference evidence="3 4" key="1">
    <citation type="submission" date="2020-04" db="EMBL/GenBank/DDBJ databases">
        <title>Flammeovirga sp. SR4, a novel species isolated from seawater.</title>
        <authorList>
            <person name="Wang X."/>
        </authorList>
    </citation>
    <scope>NUCLEOTIDE SEQUENCE [LARGE SCALE GENOMIC DNA]</scope>
    <source>
        <strain evidence="3 4">SR4</strain>
    </source>
</reference>
<dbReference type="Pfam" id="PF06580">
    <property type="entry name" value="His_kinase"/>
    <property type="match status" value="1"/>
</dbReference>
<feature type="transmembrane region" description="Helical" evidence="1">
    <location>
        <begin position="74"/>
        <end position="96"/>
    </location>
</feature>
<proteinExistence type="predicted"/>
<comment type="caution">
    <text evidence="3">The sequence shown here is derived from an EMBL/GenBank/DDBJ whole genome shotgun (WGS) entry which is preliminary data.</text>
</comment>
<evidence type="ECO:0000256" key="1">
    <source>
        <dbReference type="SAM" id="Phobius"/>
    </source>
</evidence>
<feature type="transmembrane region" description="Helical" evidence="1">
    <location>
        <begin position="12"/>
        <end position="29"/>
    </location>
</feature>
<gene>
    <name evidence="3" type="ORF">HGP29_10670</name>
</gene>
<keyword evidence="4" id="KW-1185">Reference proteome</keyword>
<dbReference type="InterPro" id="IPR010559">
    <property type="entry name" value="Sig_transdc_His_kin_internal"/>
</dbReference>
<accession>A0A7X8SK88</accession>
<keyword evidence="3" id="KW-0418">Kinase</keyword>
<dbReference type="InterPro" id="IPR036890">
    <property type="entry name" value="HATPase_C_sf"/>
</dbReference>
<dbReference type="Gene3D" id="3.30.565.10">
    <property type="entry name" value="Histidine kinase-like ATPase, C-terminal domain"/>
    <property type="match status" value="1"/>
</dbReference>
<evidence type="ECO:0000313" key="4">
    <source>
        <dbReference type="Proteomes" id="UP000585050"/>
    </source>
</evidence>
<dbReference type="PANTHER" id="PTHR34220">
    <property type="entry name" value="SENSOR HISTIDINE KINASE YPDA"/>
    <property type="match status" value="1"/>
</dbReference>
<feature type="transmembrane region" description="Helical" evidence="1">
    <location>
        <begin position="116"/>
        <end position="137"/>
    </location>
</feature>
<keyword evidence="3" id="KW-0808">Transferase</keyword>
<keyword evidence="1" id="KW-0812">Transmembrane</keyword>
<dbReference type="InterPro" id="IPR050640">
    <property type="entry name" value="Bact_2-comp_sensor_kinase"/>
</dbReference>